<feature type="coiled-coil region" evidence="1">
    <location>
        <begin position="25"/>
        <end position="139"/>
    </location>
</feature>
<evidence type="ECO:0000256" key="2">
    <source>
        <dbReference type="SAM" id="MobiDB-lite"/>
    </source>
</evidence>
<feature type="region of interest" description="Disordered" evidence="2">
    <location>
        <begin position="242"/>
        <end position="272"/>
    </location>
</feature>
<proteinExistence type="predicted"/>
<protein>
    <submittedName>
        <fullName evidence="3">Uncharacterized protein</fullName>
    </submittedName>
</protein>
<dbReference type="PANTHER" id="PTHR35689:SF1">
    <property type="entry name" value="EARLY ENDOSOME ANTIGEN"/>
    <property type="match status" value="1"/>
</dbReference>
<dbReference type="PANTHER" id="PTHR35689">
    <property type="entry name" value="EARLY ENDOSOME ANTIGEN"/>
    <property type="match status" value="1"/>
</dbReference>
<feature type="coiled-coil region" evidence="1">
    <location>
        <begin position="200"/>
        <end position="227"/>
    </location>
</feature>
<keyword evidence="1" id="KW-0175">Coiled coil</keyword>
<dbReference type="EMBL" id="OZ021745">
    <property type="protein sequence ID" value="CAK9313048.1"/>
    <property type="molecule type" value="Genomic_DNA"/>
</dbReference>
<organism evidence="3 4">
    <name type="scientific">Citrullus colocynthis</name>
    <name type="common">colocynth</name>
    <dbReference type="NCBI Taxonomy" id="252529"/>
    <lineage>
        <taxon>Eukaryota</taxon>
        <taxon>Viridiplantae</taxon>
        <taxon>Streptophyta</taxon>
        <taxon>Embryophyta</taxon>
        <taxon>Tracheophyta</taxon>
        <taxon>Spermatophyta</taxon>
        <taxon>Magnoliopsida</taxon>
        <taxon>eudicotyledons</taxon>
        <taxon>Gunneridae</taxon>
        <taxon>Pentapetalae</taxon>
        <taxon>rosids</taxon>
        <taxon>fabids</taxon>
        <taxon>Cucurbitales</taxon>
        <taxon>Cucurbitaceae</taxon>
        <taxon>Benincaseae</taxon>
        <taxon>Citrullus</taxon>
    </lineage>
</organism>
<reference evidence="3 4" key="1">
    <citation type="submission" date="2024-03" db="EMBL/GenBank/DDBJ databases">
        <authorList>
            <person name="Gkanogiannis A."/>
            <person name="Becerra Lopez-Lavalle L."/>
        </authorList>
    </citation>
    <scope>NUCLEOTIDE SEQUENCE [LARGE SCALE GENOMIC DNA]</scope>
</reference>
<keyword evidence="4" id="KW-1185">Reference proteome</keyword>
<evidence type="ECO:0000313" key="4">
    <source>
        <dbReference type="Proteomes" id="UP001642487"/>
    </source>
</evidence>
<dbReference type="Proteomes" id="UP001642487">
    <property type="component" value="Chromosome 11"/>
</dbReference>
<gene>
    <name evidence="3" type="ORF">CITCOLO1_LOCUS4758</name>
</gene>
<accession>A0ABP0XY11</accession>
<evidence type="ECO:0000256" key="1">
    <source>
        <dbReference type="SAM" id="Coils"/>
    </source>
</evidence>
<evidence type="ECO:0000313" key="3">
    <source>
        <dbReference type="EMBL" id="CAK9313048.1"/>
    </source>
</evidence>
<sequence>MSLPQEIDHYIKESIDHIIGLPISTKTLELKLLASEAKNQSLEAQCLSLQSKLNQHILATNSAKEEAKLNAQGLKKAIERNQKLSEENSRLVEQCKKMKAFMNRGKLALDQAKETQIRVHELEDEVEELKLDLKFFKDQHQMHKFQFSSMEEILAESALSQLIGETETSAGEFLLANIENDSCRRLLHLSRSLRPPTLRALSLAARIKALEKDNEQLQMLLYTAQGEAKLLSDQIGYLLEDQMTSYDENGGGTGKPPDGSSSTKVEKNESIS</sequence>
<name>A0ABP0XY11_9ROSI</name>